<dbReference type="EMBL" id="FNEJ01000046">
    <property type="protein sequence ID" value="SDJ55411.1"/>
    <property type="molecule type" value="Genomic_DNA"/>
</dbReference>
<evidence type="ECO:0000256" key="1">
    <source>
        <dbReference type="SAM" id="Phobius"/>
    </source>
</evidence>
<evidence type="ECO:0000313" key="3">
    <source>
        <dbReference type="Proteomes" id="UP000199093"/>
    </source>
</evidence>
<reference evidence="2 3" key="1">
    <citation type="submission" date="2016-10" db="EMBL/GenBank/DDBJ databases">
        <authorList>
            <person name="de Groot N.N."/>
        </authorList>
    </citation>
    <scope>NUCLEOTIDE SEQUENCE [LARGE SCALE GENOMIC DNA]</scope>
    <source>
        <strain evidence="2 3">DSM 26424</strain>
    </source>
</reference>
<dbReference type="STRING" id="555512.SAMN04487993_10462"/>
<proteinExistence type="predicted"/>
<sequence>MIPAILTALSRHYIDAYAGLLPVAVVTLVALTTASGGIQFLAVWSAVRLIQRGIRRACCPA</sequence>
<protein>
    <submittedName>
        <fullName evidence="2">Uncharacterized protein</fullName>
    </submittedName>
</protein>
<accession>A0A1G8UNR9</accession>
<keyword evidence="1" id="KW-1133">Transmembrane helix</keyword>
<name>A0A1G8UNR9_9RHOB</name>
<organism evidence="2 3">
    <name type="scientific">Salipiger marinus</name>
    <dbReference type="NCBI Taxonomy" id="555512"/>
    <lineage>
        <taxon>Bacteria</taxon>
        <taxon>Pseudomonadati</taxon>
        <taxon>Pseudomonadota</taxon>
        <taxon>Alphaproteobacteria</taxon>
        <taxon>Rhodobacterales</taxon>
        <taxon>Roseobacteraceae</taxon>
        <taxon>Salipiger</taxon>
    </lineage>
</organism>
<evidence type="ECO:0000313" key="2">
    <source>
        <dbReference type="EMBL" id="SDJ55411.1"/>
    </source>
</evidence>
<feature type="transmembrane region" description="Helical" evidence="1">
    <location>
        <begin position="20"/>
        <end position="47"/>
    </location>
</feature>
<dbReference type="AlphaFoldDB" id="A0A1G8UNR9"/>
<dbReference type="Proteomes" id="UP000199093">
    <property type="component" value="Unassembled WGS sequence"/>
</dbReference>
<keyword evidence="1" id="KW-0812">Transmembrane</keyword>
<keyword evidence="1" id="KW-0472">Membrane</keyword>
<keyword evidence="3" id="KW-1185">Reference proteome</keyword>
<dbReference type="RefSeq" id="WP_089852404.1">
    <property type="nucleotide sequence ID" value="NZ_FNEJ01000046.1"/>
</dbReference>
<gene>
    <name evidence="2" type="ORF">SAMN04487993_10462</name>
</gene>